<dbReference type="Gene3D" id="1.10.10.10">
    <property type="entry name" value="Winged helix-like DNA-binding domain superfamily/Winged helix DNA-binding domain"/>
    <property type="match status" value="1"/>
</dbReference>
<dbReference type="Pfam" id="PF13412">
    <property type="entry name" value="HTH_24"/>
    <property type="match status" value="1"/>
</dbReference>
<dbReference type="Proteomes" id="UP000603545">
    <property type="component" value="Unassembled WGS sequence"/>
</dbReference>
<accession>A0A8J6N7F6</accession>
<dbReference type="NCBIfam" id="TIGR04176">
    <property type="entry name" value="MarR_EPS"/>
    <property type="match status" value="1"/>
</dbReference>
<gene>
    <name evidence="1" type="ORF">H8E80_04585</name>
</gene>
<dbReference type="SUPFAM" id="SSF46785">
    <property type="entry name" value="Winged helix' DNA-binding domain"/>
    <property type="match status" value="1"/>
</dbReference>
<name>A0A8J6N7F6_9BACT</name>
<evidence type="ECO:0000313" key="2">
    <source>
        <dbReference type="Proteomes" id="UP000603545"/>
    </source>
</evidence>
<dbReference type="EMBL" id="JACNLL010000046">
    <property type="protein sequence ID" value="MBC8199307.1"/>
    <property type="molecule type" value="Genomic_DNA"/>
</dbReference>
<sequence>MLLSEKHFQILETLGGQEISTQRQLAQFTGISLGQINYVLKQFLSKGLVKIGNFRKNPHKIGYAYILTPKGIEAKSKLAARFIISKLREYSNIRNKLAERLIAIAKNGRNRIIFIGPEIVKEFIDSIIYEKALALVLVAHCEDWQDIKQYDDNSFDLVVEFNANQDAKTAKLNGISSDRVISLW</sequence>
<evidence type="ECO:0000313" key="1">
    <source>
        <dbReference type="EMBL" id="MBC8199307.1"/>
    </source>
</evidence>
<proteinExistence type="predicted"/>
<organism evidence="1 2">
    <name type="scientific">Candidatus Desulfaltia bathyphila</name>
    <dbReference type="NCBI Taxonomy" id="2841697"/>
    <lineage>
        <taxon>Bacteria</taxon>
        <taxon>Pseudomonadati</taxon>
        <taxon>Thermodesulfobacteriota</taxon>
        <taxon>Desulfobacteria</taxon>
        <taxon>Desulfobacterales</taxon>
        <taxon>Desulfobacterales incertae sedis</taxon>
        <taxon>Candidatus Desulfaltia</taxon>
    </lineage>
</organism>
<dbReference type="InterPro" id="IPR026433">
    <property type="entry name" value="MarR_EPS"/>
</dbReference>
<dbReference type="InterPro" id="IPR036390">
    <property type="entry name" value="WH_DNA-bd_sf"/>
</dbReference>
<protein>
    <submittedName>
        <fullName evidence="1">MarR family EPS-associated transcriptional regulator</fullName>
    </submittedName>
</protein>
<dbReference type="InterPro" id="IPR036388">
    <property type="entry name" value="WH-like_DNA-bd_sf"/>
</dbReference>
<comment type="caution">
    <text evidence="1">The sequence shown here is derived from an EMBL/GenBank/DDBJ whole genome shotgun (WGS) entry which is preliminary data.</text>
</comment>
<dbReference type="AlphaFoldDB" id="A0A8J6N7F6"/>
<reference evidence="1 2" key="1">
    <citation type="submission" date="2020-08" db="EMBL/GenBank/DDBJ databases">
        <title>Bridging the membrane lipid divide: bacteria of the FCB group superphylum have the potential to synthesize archaeal ether lipids.</title>
        <authorList>
            <person name="Villanueva L."/>
            <person name="Von Meijenfeldt F.A.B."/>
            <person name="Westbye A.B."/>
            <person name="Yadav S."/>
            <person name="Hopmans E.C."/>
            <person name="Dutilh B.E."/>
            <person name="Sinninghe Damste J.S."/>
        </authorList>
    </citation>
    <scope>NUCLEOTIDE SEQUENCE [LARGE SCALE GENOMIC DNA]</scope>
    <source>
        <strain evidence="1">NIOZ-UU82</strain>
    </source>
</reference>